<proteinExistence type="predicted"/>
<accession>A0ABM7PRX2</accession>
<sequence length="100" mass="9745">MWLACCSAERAGVRPSGNGCDGVTTNASGIVMLLMLIAFPGPSPGPNPSWSMTGSVVAAAPSAPILVSGGAVPVAATRLEGLPLGGGFDILVPCGSHSPS</sequence>
<dbReference type="Proteomes" id="UP001319861">
    <property type="component" value="Chromosome"/>
</dbReference>
<reference evidence="1 2" key="1">
    <citation type="journal article" date="2021" name="J. Biosci. Bioeng.">
        <title>Identification and characterization of a chc gene cluster responsible for the aromatization pathway of cyclohexanecarboxylate degradation in Sinomonas cyclohexanicum ATCC 51369.</title>
        <authorList>
            <person name="Yamamoto T."/>
            <person name="Hasegawa Y."/>
            <person name="Lau P.C.K."/>
            <person name="Iwaki H."/>
        </authorList>
    </citation>
    <scope>NUCLEOTIDE SEQUENCE [LARGE SCALE GENOMIC DNA]</scope>
    <source>
        <strain evidence="1 2">ATCC 51369</strain>
    </source>
</reference>
<gene>
    <name evidence="1" type="ORF">SCMU_07960</name>
</gene>
<dbReference type="EMBL" id="AP024525">
    <property type="protein sequence ID" value="BCT74954.1"/>
    <property type="molecule type" value="Genomic_DNA"/>
</dbReference>
<evidence type="ECO:0000313" key="1">
    <source>
        <dbReference type="EMBL" id="BCT74954.1"/>
    </source>
</evidence>
<organism evidence="1 2">
    <name type="scientific">Sinomonas cyclohexanicum</name>
    <name type="common">Corynebacterium cyclohexanicum</name>
    <dbReference type="NCBI Taxonomy" id="322009"/>
    <lineage>
        <taxon>Bacteria</taxon>
        <taxon>Bacillati</taxon>
        <taxon>Actinomycetota</taxon>
        <taxon>Actinomycetes</taxon>
        <taxon>Micrococcales</taxon>
        <taxon>Micrococcaceae</taxon>
        <taxon>Sinomonas</taxon>
    </lineage>
</organism>
<name>A0ABM7PRX2_SINCY</name>
<evidence type="ECO:0008006" key="3">
    <source>
        <dbReference type="Google" id="ProtNLM"/>
    </source>
</evidence>
<keyword evidence="2" id="KW-1185">Reference proteome</keyword>
<evidence type="ECO:0000313" key="2">
    <source>
        <dbReference type="Proteomes" id="UP001319861"/>
    </source>
</evidence>
<protein>
    <recommendedName>
        <fullName evidence="3">Secreted protein</fullName>
    </recommendedName>
</protein>